<gene>
    <name evidence="1" type="ORF">CI238_05666</name>
</gene>
<protein>
    <submittedName>
        <fullName evidence="1">Uncharacterized protein</fullName>
    </submittedName>
</protein>
<keyword evidence="2" id="KW-1185">Reference proteome</keyword>
<evidence type="ECO:0000313" key="2">
    <source>
        <dbReference type="Proteomes" id="UP000076584"/>
    </source>
</evidence>
<dbReference type="Proteomes" id="UP000076584">
    <property type="component" value="Unassembled WGS sequence"/>
</dbReference>
<reference evidence="1 2" key="1">
    <citation type="submission" date="2015-06" db="EMBL/GenBank/DDBJ databases">
        <title>Survival trade-offs in plant roots during colonization by closely related pathogenic and mutualistic fungi.</title>
        <authorList>
            <person name="Hacquard S."/>
            <person name="Kracher B."/>
            <person name="Hiruma K."/>
            <person name="Weinman A."/>
            <person name="Muench P."/>
            <person name="Garrido Oter R."/>
            <person name="Ver Loren van Themaat E."/>
            <person name="Dallerey J.-F."/>
            <person name="Damm U."/>
            <person name="Henrissat B."/>
            <person name="Lespinet O."/>
            <person name="Thon M."/>
            <person name="Kemen E."/>
            <person name="McHardy A.C."/>
            <person name="Schulze-Lefert P."/>
            <person name="O'Connell R.J."/>
        </authorList>
    </citation>
    <scope>NUCLEOTIDE SEQUENCE [LARGE SCALE GENOMIC DNA]</scope>
    <source>
        <strain evidence="1 2">MAFF 238704</strain>
    </source>
</reference>
<dbReference type="AlphaFoldDB" id="A0A162P165"/>
<proteinExistence type="predicted"/>
<evidence type="ECO:0000313" key="1">
    <source>
        <dbReference type="EMBL" id="KZL86548.1"/>
    </source>
</evidence>
<accession>A0A162P165</accession>
<organism evidence="1 2">
    <name type="scientific">Colletotrichum incanum</name>
    <name type="common">Soybean anthracnose fungus</name>
    <dbReference type="NCBI Taxonomy" id="1573173"/>
    <lineage>
        <taxon>Eukaryota</taxon>
        <taxon>Fungi</taxon>
        <taxon>Dikarya</taxon>
        <taxon>Ascomycota</taxon>
        <taxon>Pezizomycotina</taxon>
        <taxon>Sordariomycetes</taxon>
        <taxon>Hypocreomycetidae</taxon>
        <taxon>Glomerellales</taxon>
        <taxon>Glomerellaceae</taxon>
        <taxon>Colletotrichum</taxon>
        <taxon>Colletotrichum spaethianum species complex</taxon>
    </lineage>
</organism>
<sequence length="172" mass="19342">MNRYIKPLHLVEKLGDLAEVASLETEVVDEDTIGPHIRGAAREFLQLGPKVWQFFADLCEHGKDLGNYPALKIVVLRQSGTFRVGALHVFVNPQRRLIFATSKKAGDDAVQDHRINHFSSFNHFLVGSPNTVGILLEPKEMDETDAMVPVESNLPCTHLLPQHLSQWKISRL</sequence>
<name>A0A162P165_COLIC</name>
<dbReference type="EMBL" id="LFIW01000409">
    <property type="protein sequence ID" value="KZL86548.1"/>
    <property type="molecule type" value="Genomic_DNA"/>
</dbReference>
<comment type="caution">
    <text evidence="1">The sequence shown here is derived from an EMBL/GenBank/DDBJ whole genome shotgun (WGS) entry which is preliminary data.</text>
</comment>